<evidence type="ECO:0000313" key="2">
    <source>
        <dbReference type="Proteomes" id="UP000602004"/>
    </source>
</evidence>
<comment type="caution">
    <text evidence="1">The sequence shown here is derived from an EMBL/GenBank/DDBJ whole genome shotgun (WGS) entry which is preliminary data.</text>
</comment>
<sequence length="69" mass="7600">MTTAQLAALAAHRSLLSTEELAAQLTLRPQSIRKRYSQTGAYFCLRPVKMPNGRLMWPADALEQLAGGK</sequence>
<gene>
    <name evidence="1" type="ORF">GCM10011400_03480</name>
</gene>
<accession>A0ABQ1L9Q7</accession>
<evidence type="ECO:0000313" key="1">
    <source>
        <dbReference type="EMBL" id="GGC20462.1"/>
    </source>
</evidence>
<protein>
    <recommendedName>
        <fullName evidence="3">DNA-binding protein</fullName>
    </recommendedName>
</protein>
<dbReference type="EMBL" id="BMHL01000001">
    <property type="protein sequence ID" value="GGC20462.1"/>
    <property type="molecule type" value="Genomic_DNA"/>
</dbReference>
<organism evidence="1 2">
    <name type="scientific">Paraburkholderia caffeinilytica</name>
    <dbReference type="NCBI Taxonomy" id="1761016"/>
    <lineage>
        <taxon>Bacteria</taxon>
        <taxon>Pseudomonadati</taxon>
        <taxon>Pseudomonadota</taxon>
        <taxon>Betaproteobacteria</taxon>
        <taxon>Burkholderiales</taxon>
        <taxon>Burkholderiaceae</taxon>
        <taxon>Paraburkholderia</taxon>
    </lineage>
</organism>
<dbReference type="Proteomes" id="UP000602004">
    <property type="component" value="Unassembled WGS sequence"/>
</dbReference>
<dbReference type="RefSeq" id="WP_115780565.1">
    <property type="nucleotide sequence ID" value="NZ_BMHL01000001.1"/>
</dbReference>
<name>A0ABQ1L9Q7_9BURK</name>
<evidence type="ECO:0008006" key="3">
    <source>
        <dbReference type="Google" id="ProtNLM"/>
    </source>
</evidence>
<keyword evidence="2" id="KW-1185">Reference proteome</keyword>
<reference evidence="2" key="1">
    <citation type="journal article" date="2019" name="Int. J. Syst. Evol. Microbiol.">
        <title>The Global Catalogue of Microorganisms (GCM) 10K type strain sequencing project: providing services to taxonomists for standard genome sequencing and annotation.</title>
        <authorList>
            <consortium name="The Broad Institute Genomics Platform"/>
            <consortium name="The Broad Institute Genome Sequencing Center for Infectious Disease"/>
            <person name="Wu L."/>
            <person name="Ma J."/>
        </authorList>
    </citation>
    <scope>NUCLEOTIDE SEQUENCE [LARGE SCALE GENOMIC DNA]</scope>
    <source>
        <strain evidence="2">CGMCC 1.15103</strain>
    </source>
</reference>
<proteinExistence type="predicted"/>